<keyword evidence="1" id="KW-0472">Membrane</keyword>
<dbReference type="EMBL" id="LRGB01000626">
    <property type="protein sequence ID" value="KZS17665.1"/>
    <property type="molecule type" value="Genomic_DNA"/>
</dbReference>
<evidence type="ECO:0000313" key="3">
    <source>
        <dbReference type="Proteomes" id="UP000076858"/>
    </source>
</evidence>
<keyword evidence="1" id="KW-0812">Transmembrane</keyword>
<evidence type="ECO:0000256" key="1">
    <source>
        <dbReference type="SAM" id="Phobius"/>
    </source>
</evidence>
<keyword evidence="1" id="KW-1133">Transmembrane helix</keyword>
<sequence>MEFAVALVRDVVELVGVVSPSTAEQVTAISTCVRQRQQTEKVRLYLLSLHVLLSYLLRFDYTSCPRHPMTPSLGLPHSSWVKAAKRPAPRYGACYVASYAAVTLTIYVACYCYRCDSLWRQRPWLHGTCSLTSDITNE</sequence>
<organism evidence="2 3">
    <name type="scientific">Daphnia magna</name>
    <dbReference type="NCBI Taxonomy" id="35525"/>
    <lineage>
        <taxon>Eukaryota</taxon>
        <taxon>Metazoa</taxon>
        <taxon>Ecdysozoa</taxon>
        <taxon>Arthropoda</taxon>
        <taxon>Crustacea</taxon>
        <taxon>Branchiopoda</taxon>
        <taxon>Diplostraca</taxon>
        <taxon>Cladocera</taxon>
        <taxon>Anomopoda</taxon>
        <taxon>Daphniidae</taxon>
        <taxon>Daphnia</taxon>
    </lineage>
</organism>
<proteinExistence type="predicted"/>
<gene>
    <name evidence="2" type="ORF">APZ42_016568</name>
</gene>
<keyword evidence="3" id="KW-1185">Reference proteome</keyword>
<feature type="transmembrane region" description="Helical" evidence="1">
    <location>
        <begin position="95"/>
        <end position="113"/>
    </location>
</feature>
<dbReference type="Proteomes" id="UP000076858">
    <property type="component" value="Unassembled WGS sequence"/>
</dbReference>
<dbReference type="AlphaFoldDB" id="A0A165AHL6"/>
<feature type="transmembrane region" description="Helical" evidence="1">
    <location>
        <begin position="44"/>
        <end position="61"/>
    </location>
</feature>
<reference evidence="2 3" key="1">
    <citation type="submission" date="2016-03" db="EMBL/GenBank/DDBJ databases">
        <title>EvidentialGene: Evidence-directed Construction of Genes on Genomes.</title>
        <authorList>
            <person name="Gilbert D.G."/>
            <person name="Choi J.-H."/>
            <person name="Mockaitis K."/>
            <person name="Colbourne J."/>
            <person name="Pfrender M."/>
        </authorList>
    </citation>
    <scope>NUCLEOTIDE SEQUENCE [LARGE SCALE GENOMIC DNA]</scope>
    <source>
        <strain evidence="2 3">Xinb3</strain>
        <tissue evidence="2">Complete organism</tissue>
    </source>
</reference>
<protein>
    <submittedName>
        <fullName evidence="2">Uncharacterized protein</fullName>
    </submittedName>
</protein>
<evidence type="ECO:0000313" key="2">
    <source>
        <dbReference type="EMBL" id="KZS17665.1"/>
    </source>
</evidence>
<name>A0A165AHL6_9CRUS</name>
<comment type="caution">
    <text evidence="2">The sequence shown here is derived from an EMBL/GenBank/DDBJ whole genome shotgun (WGS) entry which is preliminary data.</text>
</comment>
<accession>A0A165AHL6</accession>